<sequence>MSLTETRWGHCRRLEFTSSSSWPLSATLESSSPAGFPLRLPGGSKKWPRMVCMLHATTAVLCVCVVFLSGAVFKVISDNLEQKGDLLRRVWGEFLHRCARPDLLLPGVLLEP</sequence>
<keyword evidence="3" id="KW-1185">Reference proteome</keyword>
<gene>
    <name evidence="2" type="ORF">AOXY_G35167</name>
</gene>
<dbReference type="EMBL" id="JAGXEW010000091">
    <property type="protein sequence ID" value="KAK1148391.1"/>
    <property type="molecule type" value="Genomic_DNA"/>
</dbReference>
<comment type="caution">
    <text evidence="2">The sequence shown here is derived from an EMBL/GenBank/DDBJ whole genome shotgun (WGS) entry which is preliminary data.</text>
</comment>
<keyword evidence="1" id="KW-1133">Transmembrane helix</keyword>
<reference evidence="2" key="1">
    <citation type="submission" date="2022-02" db="EMBL/GenBank/DDBJ databases">
        <title>Atlantic sturgeon de novo genome assembly.</title>
        <authorList>
            <person name="Stock M."/>
            <person name="Klopp C."/>
            <person name="Guiguen Y."/>
            <person name="Cabau C."/>
            <person name="Parinello H."/>
            <person name="Santidrian Yebra-Pimentel E."/>
            <person name="Kuhl H."/>
            <person name="Dirks R.P."/>
            <person name="Guessner J."/>
            <person name="Wuertz S."/>
            <person name="Du K."/>
            <person name="Schartl M."/>
        </authorList>
    </citation>
    <scope>NUCLEOTIDE SEQUENCE</scope>
    <source>
        <strain evidence="2">STURGEONOMICS-FGT-2020</strain>
        <tissue evidence="2">Whole blood</tissue>
    </source>
</reference>
<keyword evidence="1 2" id="KW-0812">Transmembrane</keyword>
<feature type="transmembrane region" description="Helical" evidence="1">
    <location>
        <begin position="47"/>
        <end position="73"/>
    </location>
</feature>
<accession>A0AAD8CG61</accession>
<protein>
    <submittedName>
        <fullName evidence="2">Transmembrane protein 127-like</fullName>
    </submittedName>
</protein>
<evidence type="ECO:0000256" key="1">
    <source>
        <dbReference type="SAM" id="Phobius"/>
    </source>
</evidence>
<proteinExistence type="predicted"/>
<name>A0AAD8CG61_ACIOX</name>
<dbReference type="Proteomes" id="UP001230051">
    <property type="component" value="Unassembled WGS sequence"/>
</dbReference>
<evidence type="ECO:0000313" key="2">
    <source>
        <dbReference type="EMBL" id="KAK1148391.1"/>
    </source>
</evidence>
<organism evidence="2 3">
    <name type="scientific">Acipenser oxyrinchus oxyrinchus</name>
    <dbReference type="NCBI Taxonomy" id="40147"/>
    <lineage>
        <taxon>Eukaryota</taxon>
        <taxon>Metazoa</taxon>
        <taxon>Chordata</taxon>
        <taxon>Craniata</taxon>
        <taxon>Vertebrata</taxon>
        <taxon>Euteleostomi</taxon>
        <taxon>Actinopterygii</taxon>
        <taxon>Chondrostei</taxon>
        <taxon>Acipenseriformes</taxon>
        <taxon>Acipenseridae</taxon>
        <taxon>Acipenser</taxon>
    </lineage>
</organism>
<keyword evidence="1" id="KW-0472">Membrane</keyword>
<dbReference type="AlphaFoldDB" id="A0AAD8CG61"/>
<evidence type="ECO:0000313" key="3">
    <source>
        <dbReference type="Proteomes" id="UP001230051"/>
    </source>
</evidence>